<evidence type="ECO:0000313" key="1">
    <source>
        <dbReference type="EMBL" id="OCT94231.1"/>
    </source>
</evidence>
<gene>
    <name evidence="1" type="ORF">XELAEV_18011899mg</name>
</gene>
<dbReference type="Proteomes" id="UP000694892">
    <property type="component" value="Chromosome 2L"/>
</dbReference>
<dbReference type="AlphaFoldDB" id="A0A974HY79"/>
<dbReference type="EMBL" id="CM004468">
    <property type="protein sequence ID" value="OCT94231.1"/>
    <property type="molecule type" value="Genomic_DNA"/>
</dbReference>
<proteinExistence type="predicted"/>
<protein>
    <submittedName>
        <fullName evidence="1">Uncharacterized protein</fullName>
    </submittedName>
</protein>
<reference evidence="2" key="1">
    <citation type="journal article" date="2016" name="Nature">
        <title>Genome evolution in the allotetraploid frog Xenopus laevis.</title>
        <authorList>
            <person name="Session A.M."/>
            <person name="Uno Y."/>
            <person name="Kwon T."/>
            <person name="Chapman J.A."/>
            <person name="Toyoda A."/>
            <person name="Takahashi S."/>
            <person name="Fukui A."/>
            <person name="Hikosaka A."/>
            <person name="Suzuki A."/>
            <person name="Kondo M."/>
            <person name="van Heeringen S.J."/>
            <person name="Quigley I."/>
            <person name="Heinz S."/>
            <person name="Ogino H."/>
            <person name="Ochi H."/>
            <person name="Hellsten U."/>
            <person name="Lyons J.B."/>
            <person name="Simakov O."/>
            <person name="Putnam N."/>
            <person name="Stites J."/>
            <person name="Kuroki Y."/>
            <person name="Tanaka T."/>
            <person name="Michiue T."/>
            <person name="Watanabe M."/>
            <person name="Bogdanovic O."/>
            <person name="Lister R."/>
            <person name="Georgiou G."/>
            <person name="Paranjpe S.S."/>
            <person name="van Kruijsbergen I."/>
            <person name="Shu S."/>
            <person name="Carlson J."/>
            <person name="Kinoshita T."/>
            <person name="Ohta Y."/>
            <person name="Mawaribuchi S."/>
            <person name="Jenkins J."/>
            <person name="Grimwood J."/>
            <person name="Schmutz J."/>
            <person name="Mitros T."/>
            <person name="Mozaffari S.V."/>
            <person name="Suzuki Y."/>
            <person name="Haramoto Y."/>
            <person name="Yamamoto T.S."/>
            <person name="Takagi C."/>
            <person name="Heald R."/>
            <person name="Miller K."/>
            <person name="Haudenschild C."/>
            <person name="Kitzman J."/>
            <person name="Nakayama T."/>
            <person name="Izutsu Y."/>
            <person name="Robert J."/>
            <person name="Fortriede J."/>
            <person name="Burns K."/>
            <person name="Lotay V."/>
            <person name="Karimi K."/>
            <person name="Yasuoka Y."/>
            <person name="Dichmann D.S."/>
            <person name="Flajnik M.F."/>
            <person name="Houston D.W."/>
            <person name="Shendure J."/>
            <person name="DuPasquier L."/>
            <person name="Vize P.D."/>
            <person name="Zorn A.M."/>
            <person name="Ito M."/>
            <person name="Marcotte E.M."/>
            <person name="Wallingford J.B."/>
            <person name="Ito Y."/>
            <person name="Asashima M."/>
            <person name="Ueno N."/>
            <person name="Matsuda Y."/>
            <person name="Veenstra G.J."/>
            <person name="Fujiyama A."/>
            <person name="Harland R.M."/>
            <person name="Taira M."/>
            <person name="Rokhsar D.S."/>
        </authorList>
    </citation>
    <scope>NUCLEOTIDE SEQUENCE [LARGE SCALE GENOMIC DNA]</scope>
    <source>
        <strain evidence="2">J</strain>
    </source>
</reference>
<sequence>MEYKLQYIFHIRLKQEQGTSWSNSNDLHNKENNDWPFKKSYSHLYILCFTSEAYKTNSSLLRLGMPVVSMPNQYS</sequence>
<name>A0A974HY79_XENLA</name>
<accession>A0A974HY79</accession>
<organism evidence="1 2">
    <name type="scientific">Xenopus laevis</name>
    <name type="common">African clawed frog</name>
    <dbReference type="NCBI Taxonomy" id="8355"/>
    <lineage>
        <taxon>Eukaryota</taxon>
        <taxon>Metazoa</taxon>
        <taxon>Chordata</taxon>
        <taxon>Craniata</taxon>
        <taxon>Vertebrata</taxon>
        <taxon>Euteleostomi</taxon>
        <taxon>Amphibia</taxon>
        <taxon>Batrachia</taxon>
        <taxon>Anura</taxon>
        <taxon>Pipoidea</taxon>
        <taxon>Pipidae</taxon>
        <taxon>Xenopodinae</taxon>
        <taxon>Xenopus</taxon>
        <taxon>Xenopus</taxon>
    </lineage>
</organism>
<evidence type="ECO:0000313" key="2">
    <source>
        <dbReference type="Proteomes" id="UP000694892"/>
    </source>
</evidence>